<name>A0A8S9HLZ2_BRACR</name>
<feature type="signal peptide" evidence="2">
    <location>
        <begin position="1"/>
        <end position="23"/>
    </location>
</feature>
<protein>
    <submittedName>
        <fullName evidence="3">Uncharacterized protein</fullName>
    </submittedName>
</protein>
<comment type="caution">
    <text evidence="3">The sequence shown here is derived from an EMBL/GenBank/DDBJ whole genome shotgun (WGS) entry which is preliminary data.</text>
</comment>
<evidence type="ECO:0000256" key="2">
    <source>
        <dbReference type="SAM" id="SignalP"/>
    </source>
</evidence>
<dbReference type="AlphaFoldDB" id="A0A8S9HLZ2"/>
<reference evidence="3" key="1">
    <citation type="submission" date="2019-12" db="EMBL/GenBank/DDBJ databases">
        <title>Genome sequencing and annotation of Brassica cretica.</title>
        <authorList>
            <person name="Studholme D.J."/>
            <person name="Sarris P.F."/>
        </authorList>
    </citation>
    <scope>NUCLEOTIDE SEQUENCE</scope>
    <source>
        <strain evidence="3">PFS-001/15</strain>
        <tissue evidence="3">Leaf</tissue>
    </source>
</reference>
<evidence type="ECO:0000256" key="1">
    <source>
        <dbReference type="SAM" id="MobiDB-lite"/>
    </source>
</evidence>
<dbReference type="Proteomes" id="UP000712281">
    <property type="component" value="Unassembled WGS sequence"/>
</dbReference>
<organism evidence="3 4">
    <name type="scientific">Brassica cretica</name>
    <name type="common">Mustard</name>
    <dbReference type="NCBI Taxonomy" id="69181"/>
    <lineage>
        <taxon>Eukaryota</taxon>
        <taxon>Viridiplantae</taxon>
        <taxon>Streptophyta</taxon>
        <taxon>Embryophyta</taxon>
        <taxon>Tracheophyta</taxon>
        <taxon>Spermatophyta</taxon>
        <taxon>Magnoliopsida</taxon>
        <taxon>eudicotyledons</taxon>
        <taxon>Gunneridae</taxon>
        <taxon>Pentapetalae</taxon>
        <taxon>rosids</taxon>
        <taxon>malvids</taxon>
        <taxon>Brassicales</taxon>
        <taxon>Brassicaceae</taxon>
        <taxon>Brassiceae</taxon>
        <taxon>Brassica</taxon>
    </lineage>
</organism>
<feature type="compositionally biased region" description="Gly residues" evidence="1">
    <location>
        <begin position="109"/>
        <end position="120"/>
    </location>
</feature>
<proteinExistence type="predicted"/>
<evidence type="ECO:0000313" key="4">
    <source>
        <dbReference type="Proteomes" id="UP000712281"/>
    </source>
</evidence>
<evidence type="ECO:0000313" key="3">
    <source>
        <dbReference type="EMBL" id="KAF2559495.1"/>
    </source>
</evidence>
<keyword evidence="2" id="KW-0732">Signal</keyword>
<sequence>MMIMVVSFSKVFVFLSSLKLNQSARLTLRLEHRPLVVRCEASSNGREEAGYEAVLVPLRWRDGPAANGELARTLLLLEQRHLDTQAQMALRTSTTTRWKSPSGRIDMSGIGGNGGSVASG</sequence>
<feature type="region of interest" description="Disordered" evidence="1">
    <location>
        <begin position="92"/>
        <end position="120"/>
    </location>
</feature>
<gene>
    <name evidence="3" type="ORF">F2Q68_00016238</name>
</gene>
<feature type="chain" id="PRO_5035837846" evidence="2">
    <location>
        <begin position="24"/>
        <end position="120"/>
    </location>
</feature>
<dbReference type="EMBL" id="QGKW02001940">
    <property type="protein sequence ID" value="KAF2559495.1"/>
    <property type="molecule type" value="Genomic_DNA"/>
</dbReference>
<accession>A0A8S9HLZ2</accession>